<organism evidence="2 3">
    <name type="scientific">Monoraphidium neglectum</name>
    <dbReference type="NCBI Taxonomy" id="145388"/>
    <lineage>
        <taxon>Eukaryota</taxon>
        <taxon>Viridiplantae</taxon>
        <taxon>Chlorophyta</taxon>
        <taxon>core chlorophytes</taxon>
        <taxon>Chlorophyceae</taxon>
        <taxon>CS clade</taxon>
        <taxon>Sphaeropleales</taxon>
        <taxon>Selenastraceae</taxon>
        <taxon>Monoraphidium</taxon>
    </lineage>
</organism>
<feature type="compositionally biased region" description="Low complexity" evidence="1">
    <location>
        <begin position="17"/>
        <end position="40"/>
    </location>
</feature>
<reference evidence="2 3" key="1">
    <citation type="journal article" date="2013" name="BMC Genomics">
        <title>Reconstruction of the lipid metabolism for the microalga Monoraphidium neglectum from its genome sequence reveals characteristics suitable for biofuel production.</title>
        <authorList>
            <person name="Bogen C."/>
            <person name="Al-Dilaimi A."/>
            <person name="Albersmeier A."/>
            <person name="Wichmann J."/>
            <person name="Grundmann M."/>
            <person name="Rupp O."/>
            <person name="Lauersen K.J."/>
            <person name="Blifernez-Klassen O."/>
            <person name="Kalinowski J."/>
            <person name="Goesmann A."/>
            <person name="Mussgnug J.H."/>
            <person name="Kruse O."/>
        </authorList>
    </citation>
    <scope>NUCLEOTIDE SEQUENCE [LARGE SCALE GENOMIC DNA]</scope>
    <source>
        <strain evidence="2 3">SAG 48.87</strain>
    </source>
</reference>
<proteinExistence type="predicted"/>
<accession>A0A0D2JGU9</accession>
<evidence type="ECO:0000313" key="2">
    <source>
        <dbReference type="EMBL" id="KIY98617.1"/>
    </source>
</evidence>
<sequence length="120" mass="11860">MDNDDASNQGKSDTNLGNGSSSISSRNNSSSSTAGSSGSSSGSGSGSGSGVKNSTLGAVVDDVKELGQRIDDDLHHSKGQTVAAAVLGSVLLVAIAGTGARDSGAPGTACWCRHFRMQCL</sequence>
<evidence type="ECO:0000256" key="1">
    <source>
        <dbReference type="SAM" id="MobiDB-lite"/>
    </source>
</evidence>
<dbReference type="GeneID" id="25742219"/>
<name>A0A0D2JGU9_9CHLO</name>
<keyword evidence="3" id="KW-1185">Reference proteome</keyword>
<feature type="compositionally biased region" description="Polar residues" evidence="1">
    <location>
        <begin position="1"/>
        <end position="16"/>
    </location>
</feature>
<dbReference type="KEGG" id="mng:MNEG_9344"/>
<dbReference type="EMBL" id="KK102122">
    <property type="protein sequence ID" value="KIY98617.1"/>
    <property type="molecule type" value="Genomic_DNA"/>
</dbReference>
<dbReference type="RefSeq" id="XP_013897637.1">
    <property type="nucleotide sequence ID" value="XM_014042183.1"/>
</dbReference>
<evidence type="ECO:0000313" key="3">
    <source>
        <dbReference type="Proteomes" id="UP000054498"/>
    </source>
</evidence>
<dbReference type="AlphaFoldDB" id="A0A0D2JGU9"/>
<protein>
    <submittedName>
        <fullName evidence="2">Uncharacterized protein</fullName>
    </submittedName>
</protein>
<dbReference type="Proteomes" id="UP000054498">
    <property type="component" value="Unassembled WGS sequence"/>
</dbReference>
<feature type="region of interest" description="Disordered" evidence="1">
    <location>
        <begin position="1"/>
        <end position="56"/>
    </location>
</feature>
<gene>
    <name evidence="2" type="ORF">MNEG_9344</name>
</gene>